<keyword evidence="2" id="KW-1185">Reference proteome</keyword>
<protein>
    <recommendedName>
        <fullName evidence="3">Mos1 transposase HTH domain-containing protein</fullName>
    </recommendedName>
</protein>
<comment type="caution">
    <text evidence="1">The sequence shown here is derived from an EMBL/GenBank/DDBJ whole genome shotgun (WGS) entry which is preliminary data.</text>
</comment>
<dbReference type="AlphaFoldDB" id="A0A4Y2DSM4"/>
<evidence type="ECO:0000313" key="1">
    <source>
        <dbReference type="EMBL" id="GBM18838.1"/>
    </source>
</evidence>
<name>A0A4Y2DSM4_ARAVE</name>
<evidence type="ECO:0000313" key="2">
    <source>
        <dbReference type="Proteomes" id="UP000499080"/>
    </source>
</evidence>
<sequence length="104" mass="12112">MSEGMARKWAIAFKDGRASLHDEERSWRPSVFTENRNRGMGRRSVIIEDSVQKVDGNVQENRRVMISSLYNQFPQVSRSVLYGIVTEHFNYRKLCSLWAGGRFL</sequence>
<accession>A0A4Y2DSM4</accession>
<dbReference type="Proteomes" id="UP000499080">
    <property type="component" value="Unassembled WGS sequence"/>
</dbReference>
<dbReference type="EMBL" id="BGPR01000412">
    <property type="protein sequence ID" value="GBM18838.1"/>
    <property type="molecule type" value="Genomic_DNA"/>
</dbReference>
<organism evidence="1 2">
    <name type="scientific">Araneus ventricosus</name>
    <name type="common">Orbweaver spider</name>
    <name type="synonym">Epeira ventricosa</name>
    <dbReference type="NCBI Taxonomy" id="182803"/>
    <lineage>
        <taxon>Eukaryota</taxon>
        <taxon>Metazoa</taxon>
        <taxon>Ecdysozoa</taxon>
        <taxon>Arthropoda</taxon>
        <taxon>Chelicerata</taxon>
        <taxon>Arachnida</taxon>
        <taxon>Araneae</taxon>
        <taxon>Araneomorphae</taxon>
        <taxon>Entelegynae</taxon>
        <taxon>Araneoidea</taxon>
        <taxon>Araneidae</taxon>
        <taxon>Araneus</taxon>
    </lineage>
</organism>
<proteinExistence type="predicted"/>
<reference evidence="1 2" key="1">
    <citation type="journal article" date="2019" name="Sci. Rep.">
        <title>Orb-weaving spider Araneus ventricosus genome elucidates the spidroin gene catalogue.</title>
        <authorList>
            <person name="Kono N."/>
            <person name="Nakamura H."/>
            <person name="Ohtoshi R."/>
            <person name="Moran D.A.P."/>
            <person name="Shinohara A."/>
            <person name="Yoshida Y."/>
            <person name="Fujiwara M."/>
            <person name="Mori M."/>
            <person name="Tomita M."/>
            <person name="Arakawa K."/>
        </authorList>
    </citation>
    <scope>NUCLEOTIDE SEQUENCE [LARGE SCALE GENOMIC DNA]</scope>
</reference>
<dbReference type="OrthoDB" id="6625701at2759"/>
<gene>
    <name evidence="1" type="ORF">AVEN_203113_1</name>
</gene>
<evidence type="ECO:0008006" key="3">
    <source>
        <dbReference type="Google" id="ProtNLM"/>
    </source>
</evidence>